<organism evidence="1 2">
    <name type="scientific">Cronartium quercuum f. sp. fusiforme G11</name>
    <dbReference type="NCBI Taxonomy" id="708437"/>
    <lineage>
        <taxon>Eukaryota</taxon>
        <taxon>Fungi</taxon>
        <taxon>Dikarya</taxon>
        <taxon>Basidiomycota</taxon>
        <taxon>Pucciniomycotina</taxon>
        <taxon>Pucciniomycetes</taxon>
        <taxon>Pucciniales</taxon>
        <taxon>Coleosporiaceae</taxon>
        <taxon>Cronartium</taxon>
    </lineage>
</organism>
<evidence type="ECO:0000313" key="2">
    <source>
        <dbReference type="Proteomes" id="UP000886653"/>
    </source>
</evidence>
<keyword evidence="2" id="KW-1185">Reference proteome</keyword>
<sequence length="141" mass="14963">MLSVEYMGNVGVILQEVVKMLKNLPTRGYQGLNTSVRATEIAATPAGSFQCNKVTFHNAITLAKHGICVLAQVELQPSLPLDTLLATVFAGIQAIKAKVDMLMLDSANHNLAPMPLKGQTFAQAAQKGVAGGKLRQQGCLC</sequence>
<dbReference type="EMBL" id="MU167268">
    <property type="protein sequence ID" value="KAG0145938.1"/>
    <property type="molecule type" value="Genomic_DNA"/>
</dbReference>
<reference evidence="1" key="1">
    <citation type="submission" date="2013-11" db="EMBL/GenBank/DDBJ databases">
        <title>Genome sequence of the fusiform rust pathogen reveals effectors for host alternation and coevolution with pine.</title>
        <authorList>
            <consortium name="DOE Joint Genome Institute"/>
            <person name="Smith K."/>
            <person name="Pendleton A."/>
            <person name="Kubisiak T."/>
            <person name="Anderson C."/>
            <person name="Salamov A."/>
            <person name="Aerts A."/>
            <person name="Riley R."/>
            <person name="Clum A."/>
            <person name="Lindquist E."/>
            <person name="Ence D."/>
            <person name="Campbell M."/>
            <person name="Kronenberg Z."/>
            <person name="Feau N."/>
            <person name="Dhillon B."/>
            <person name="Hamelin R."/>
            <person name="Burleigh J."/>
            <person name="Smith J."/>
            <person name="Yandell M."/>
            <person name="Nelson C."/>
            <person name="Grigoriev I."/>
            <person name="Davis J."/>
        </authorList>
    </citation>
    <scope>NUCLEOTIDE SEQUENCE</scope>
    <source>
        <strain evidence="1">G11</strain>
    </source>
</reference>
<proteinExistence type="predicted"/>
<gene>
    <name evidence="1" type="ORF">CROQUDRAFT_93266</name>
</gene>
<comment type="caution">
    <text evidence="1">The sequence shown here is derived from an EMBL/GenBank/DDBJ whole genome shotgun (WGS) entry which is preliminary data.</text>
</comment>
<dbReference type="AlphaFoldDB" id="A0A9P6NKY4"/>
<protein>
    <submittedName>
        <fullName evidence="1">Uncharacterized protein</fullName>
    </submittedName>
</protein>
<dbReference type="Proteomes" id="UP000886653">
    <property type="component" value="Unassembled WGS sequence"/>
</dbReference>
<name>A0A9P6NKY4_9BASI</name>
<evidence type="ECO:0000313" key="1">
    <source>
        <dbReference type="EMBL" id="KAG0145938.1"/>
    </source>
</evidence>
<accession>A0A9P6NKY4</accession>